<sequence>MEPIPVRTAAKDYLARYVNPTLLKGLTENAGPRSPEPAVLLRLRAGMQRWTSVSVGGSKSTDQSAILQSCGGNTVEAGGQAN</sequence>
<organism evidence="1 2">
    <name type="scientific">Paragonimus westermani</name>
    <dbReference type="NCBI Taxonomy" id="34504"/>
    <lineage>
        <taxon>Eukaryota</taxon>
        <taxon>Metazoa</taxon>
        <taxon>Spiralia</taxon>
        <taxon>Lophotrochozoa</taxon>
        <taxon>Platyhelminthes</taxon>
        <taxon>Trematoda</taxon>
        <taxon>Digenea</taxon>
        <taxon>Plagiorchiida</taxon>
        <taxon>Troglotremata</taxon>
        <taxon>Troglotrematidae</taxon>
        <taxon>Paragonimus</taxon>
    </lineage>
</organism>
<keyword evidence="2" id="KW-1185">Reference proteome</keyword>
<dbReference type="EMBL" id="QNGE01002184">
    <property type="protein sequence ID" value="KAA3676032.1"/>
    <property type="molecule type" value="Genomic_DNA"/>
</dbReference>
<evidence type="ECO:0000313" key="1">
    <source>
        <dbReference type="EMBL" id="KAA3676032.1"/>
    </source>
</evidence>
<reference evidence="1 2" key="1">
    <citation type="journal article" date="2019" name="Gigascience">
        <title>Whole-genome sequence of the oriental lung fluke Paragonimus westermani.</title>
        <authorList>
            <person name="Oey H."/>
            <person name="Zakrzewski M."/>
            <person name="Narain K."/>
            <person name="Devi K.R."/>
            <person name="Agatsuma T."/>
            <person name="Nawaratna S."/>
            <person name="Gobert G.N."/>
            <person name="Jones M.K."/>
            <person name="Ragan M.A."/>
            <person name="McManus D.P."/>
            <person name="Krause L."/>
        </authorList>
    </citation>
    <scope>NUCLEOTIDE SEQUENCE [LARGE SCALE GENOMIC DNA]</scope>
    <source>
        <strain evidence="1 2">IND2009</strain>
    </source>
</reference>
<accession>A0A5J4NKI2</accession>
<protein>
    <submittedName>
        <fullName evidence="1">Uncharacterized protein</fullName>
    </submittedName>
</protein>
<dbReference type="CDD" id="cd22970">
    <property type="entry name" value="DD_NDKH5-like"/>
    <property type="match status" value="1"/>
</dbReference>
<dbReference type="AlphaFoldDB" id="A0A5J4NKI2"/>
<evidence type="ECO:0000313" key="2">
    <source>
        <dbReference type="Proteomes" id="UP000324629"/>
    </source>
</evidence>
<comment type="caution">
    <text evidence="1">The sequence shown here is derived from an EMBL/GenBank/DDBJ whole genome shotgun (WGS) entry which is preliminary data.</text>
</comment>
<proteinExistence type="predicted"/>
<dbReference type="Proteomes" id="UP000324629">
    <property type="component" value="Unassembled WGS sequence"/>
</dbReference>
<name>A0A5J4NKI2_9TREM</name>
<gene>
    <name evidence="1" type="ORF">DEA37_0011184</name>
</gene>